<gene>
    <name evidence="2" type="ORF">CK203_040313</name>
</gene>
<accession>A0A438FX64</accession>
<dbReference type="GO" id="GO:0005975">
    <property type="term" value="P:carbohydrate metabolic process"/>
    <property type="evidence" value="ECO:0007669"/>
    <property type="project" value="InterPro"/>
</dbReference>
<organism evidence="2 3">
    <name type="scientific">Vitis vinifera</name>
    <name type="common">Grape</name>
    <dbReference type="NCBI Taxonomy" id="29760"/>
    <lineage>
        <taxon>Eukaryota</taxon>
        <taxon>Viridiplantae</taxon>
        <taxon>Streptophyta</taxon>
        <taxon>Embryophyta</taxon>
        <taxon>Tracheophyta</taxon>
        <taxon>Spermatophyta</taxon>
        <taxon>Magnoliopsida</taxon>
        <taxon>eudicotyledons</taxon>
        <taxon>Gunneridae</taxon>
        <taxon>Pentapetalae</taxon>
        <taxon>rosids</taxon>
        <taxon>Vitales</taxon>
        <taxon>Vitaceae</taxon>
        <taxon>Viteae</taxon>
        <taxon>Vitis</taxon>
    </lineage>
</organism>
<name>A0A438FX64_VITVI</name>
<dbReference type="AlphaFoldDB" id="A0A438FX64"/>
<proteinExistence type="predicted"/>
<feature type="domain" description="GH16" evidence="1">
    <location>
        <begin position="9"/>
        <end position="48"/>
    </location>
</feature>
<evidence type="ECO:0000259" key="1">
    <source>
        <dbReference type="Pfam" id="PF00722"/>
    </source>
</evidence>
<evidence type="ECO:0000313" key="3">
    <source>
        <dbReference type="Proteomes" id="UP000288805"/>
    </source>
</evidence>
<dbReference type="Pfam" id="PF00722">
    <property type="entry name" value="Glyco_hydro_16"/>
    <property type="match status" value="1"/>
</dbReference>
<dbReference type="Proteomes" id="UP000288805">
    <property type="component" value="Unassembled WGS sequence"/>
</dbReference>
<dbReference type="InterPro" id="IPR013320">
    <property type="entry name" value="ConA-like_dom_sf"/>
</dbReference>
<protein>
    <recommendedName>
        <fullName evidence="1">GH16 domain-containing protein</fullName>
    </recommendedName>
</protein>
<dbReference type="InterPro" id="IPR000757">
    <property type="entry name" value="Beta-glucanase-like"/>
</dbReference>
<dbReference type="EMBL" id="QGNW01000719">
    <property type="protein sequence ID" value="RVW64539.1"/>
    <property type="molecule type" value="Genomic_DNA"/>
</dbReference>
<sequence length="49" mass="5687">MRLMLPGSNSTGRVVTTFYERGSRGFKPWFDPTPGFHSYKILWNTHQIA</sequence>
<reference evidence="2 3" key="1">
    <citation type="journal article" date="2018" name="PLoS Genet.">
        <title>Population sequencing reveals clonal diversity and ancestral inbreeding in the grapevine cultivar Chardonnay.</title>
        <authorList>
            <person name="Roach M.J."/>
            <person name="Johnson D.L."/>
            <person name="Bohlmann J."/>
            <person name="van Vuuren H.J."/>
            <person name="Jones S.J."/>
            <person name="Pretorius I.S."/>
            <person name="Schmidt S.A."/>
            <person name="Borneman A.R."/>
        </authorList>
    </citation>
    <scope>NUCLEOTIDE SEQUENCE [LARGE SCALE GENOMIC DNA]</scope>
    <source>
        <strain evidence="3">cv. Chardonnay</strain>
        <tissue evidence="2">Leaf</tissue>
    </source>
</reference>
<evidence type="ECO:0000313" key="2">
    <source>
        <dbReference type="EMBL" id="RVW64539.1"/>
    </source>
</evidence>
<dbReference type="SUPFAM" id="SSF49899">
    <property type="entry name" value="Concanavalin A-like lectins/glucanases"/>
    <property type="match status" value="1"/>
</dbReference>
<dbReference type="GO" id="GO:0004553">
    <property type="term" value="F:hydrolase activity, hydrolyzing O-glycosyl compounds"/>
    <property type="evidence" value="ECO:0007669"/>
    <property type="project" value="InterPro"/>
</dbReference>
<dbReference type="Gene3D" id="2.60.120.200">
    <property type="match status" value="1"/>
</dbReference>
<comment type="caution">
    <text evidence="2">The sequence shown here is derived from an EMBL/GenBank/DDBJ whole genome shotgun (WGS) entry which is preliminary data.</text>
</comment>